<evidence type="ECO:0000256" key="2">
    <source>
        <dbReference type="ARBA" id="ARBA00022723"/>
    </source>
</evidence>
<keyword evidence="3" id="KW-0249">Electron transport</keyword>
<gene>
    <name evidence="7" type="ordered locus">Slin_1172</name>
</gene>
<dbReference type="CDD" id="cd04233">
    <property type="entry name" value="Auracyanin"/>
    <property type="match status" value="1"/>
</dbReference>
<keyword evidence="2" id="KW-0479">Metal-binding</keyword>
<keyword evidence="8" id="KW-1185">Reference proteome</keyword>
<keyword evidence="4" id="KW-0186">Copper</keyword>
<dbReference type="RefSeq" id="WP_012925774.1">
    <property type="nucleotide sequence ID" value="NC_013730.1"/>
</dbReference>
<dbReference type="Pfam" id="PF00127">
    <property type="entry name" value="Copper-bind"/>
    <property type="match status" value="1"/>
</dbReference>
<dbReference type="AlphaFoldDB" id="D2QKY4"/>
<dbReference type="HOGENOM" id="CLU_767010_0_0_10"/>
<dbReference type="EMBL" id="CP001769">
    <property type="protein sequence ID" value="ADB37223.1"/>
    <property type="molecule type" value="Genomic_DNA"/>
</dbReference>
<evidence type="ECO:0000256" key="1">
    <source>
        <dbReference type="ARBA" id="ARBA00022448"/>
    </source>
</evidence>
<evidence type="ECO:0000313" key="7">
    <source>
        <dbReference type="EMBL" id="ADB37223.1"/>
    </source>
</evidence>
<accession>D2QKY4</accession>
<dbReference type="KEGG" id="sli:Slin_1172"/>
<evidence type="ECO:0000256" key="3">
    <source>
        <dbReference type="ARBA" id="ARBA00022982"/>
    </source>
</evidence>
<dbReference type="InterPro" id="IPR008972">
    <property type="entry name" value="Cupredoxin"/>
</dbReference>
<evidence type="ECO:0000259" key="6">
    <source>
        <dbReference type="Pfam" id="PF00127"/>
    </source>
</evidence>
<feature type="domain" description="Blue (type 1) copper" evidence="6">
    <location>
        <begin position="29"/>
        <end position="137"/>
    </location>
</feature>
<keyword evidence="1" id="KW-0813">Transport</keyword>
<dbReference type="eggNOG" id="COG3241">
    <property type="taxonomic scope" value="Bacteria"/>
</dbReference>
<dbReference type="Gene3D" id="2.60.40.420">
    <property type="entry name" value="Cupredoxins - blue copper proteins"/>
    <property type="match status" value="1"/>
</dbReference>
<feature type="signal peptide" evidence="5">
    <location>
        <begin position="1"/>
        <end position="19"/>
    </location>
</feature>
<dbReference type="PANTHER" id="PTHR38439:SF2">
    <property type="entry name" value="OUTER MEMBRANE PROTEIN H.8"/>
    <property type="match status" value="1"/>
</dbReference>
<sequence length="358" mass="39798">MLKLLFQFSCLLLCVSAHAQRDTVIQISATGGLQYSKKRIVVKPNTRLTLVFQNKDDMAHNLVVTRPNSRLRVVEFALALGDKGAQQHYIPAIDDVLAHTTSVEPGNTDSVTVKVAEGGYPFVCTFPGHGSIMYGIIYATRDIKRLPAPDQDINLPNPTRTQEVVHQAHHPTASGHPFPMKLPAVYRTFMPDCGPAAIAVGLPGPNGGQSYVFDAGECRIRYAWSGGFVDNTEQWEGKGQLLTKVVGDIYFRDMGGFPWRVGNAIPKAQFKGYRLINRYPEFWYVINGVEVHELVKPLPTGRGLIRTFTFSPTKQSLSFINQPQPGIRLQSSIGRFQKETLTLPPGTRQVILTMMYEL</sequence>
<protein>
    <submittedName>
        <fullName evidence="7">Blue (Type 1) copper domain protein</fullName>
    </submittedName>
</protein>
<organism evidence="7 8">
    <name type="scientific">Spirosoma linguale (strain ATCC 33905 / DSM 74 / LMG 10896 / Claus 1)</name>
    <dbReference type="NCBI Taxonomy" id="504472"/>
    <lineage>
        <taxon>Bacteria</taxon>
        <taxon>Pseudomonadati</taxon>
        <taxon>Bacteroidota</taxon>
        <taxon>Cytophagia</taxon>
        <taxon>Cytophagales</taxon>
        <taxon>Cytophagaceae</taxon>
        <taxon>Spirosoma</taxon>
    </lineage>
</organism>
<dbReference type="PANTHER" id="PTHR38439">
    <property type="entry name" value="AURACYANIN-B"/>
    <property type="match status" value="1"/>
</dbReference>
<dbReference type="Proteomes" id="UP000002028">
    <property type="component" value="Chromosome"/>
</dbReference>
<dbReference type="InterPro" id="IPR028871">
    <property type="entry name" value="BlueCu_1_BS"/>
</dbReference>
<feature type="chain" id="PRO_5003035427" evidence="5">
    <location>
        <begin position="20"/>
        <end position="358"/>
    </location>
</feature>
<evidence type="ECO:0000256" key="4">
    <source>
        <dbReference type="ARBA" id="ARBA00023008"/>
    </source>
</evidence>
<dbReference type="InterPro" id="IPR050845">
    <property type="entry name" value="Cu-binding_ET"/>
</dbReference>
<dbReference type="STRING" id="504472.Slin_1172"/>
<dbReference type="SUPFAM" id="SSF49503">
    <property type="entry name" value="Cupredoxins"/>
    <property type="match status" value="1"/>
</dbReference>
<dbReference type="PROSITE" id="PS00196">
    <property type="entry name" value="COPPER_BLUE"/>
    <property type="match status" value="1"/>
</dbReference>
<name>D2QKY4_SPILD</name>
<keyword evidence="5" id="KW-0732">Signal</keyword>
<dbReference type="InterPro" id="IPR000923">
    <property type="entry name" value="BlueCu_1"/>
</dbReference>
<reference evidence="7 8" key="1">
    <citation type="journal article" date="2010" name="Stand. Genomic Sci.">
        <title>Complete genome sequence of Spirosoma linguale type strain (1).</title>
        <authorList>
            <person name="Lail K."/>
            <person name="Sikorski J."/>
            <person name="Saunders E."/>
            <person name="Lapidus A."/>
            <person name="Glavina Del Rio T."/>
            <person name="Copeland A."/>
            <person name="Tice H."/>
            <person name="Cheng J.-F."/>
            <person name="Lucas S."/>
            <person name="Nolan M."/>
            <person name="Bruce D."/>
            <person name="Goodwin L."/>
            <person name="Pitluck S."/>
            <person name="Ivanova N."/>
            <person name="Mavromatis K."/>
            <person name="Ovchinnikova G."/>
            <person name="Pati A."/>
            <person name="Chen A."/>
            <person name="Palaniappan K."/>
            <person name="Land M."/>
            <person name="Hauser L."/>
            <person name="Chang Y.-J."/>
            <person name="Jeffries C.D."/>
            <person name="Chain P."/>
            <person name="Brettin T."/>
            <person name="Detter J.C."/>
            <person name="Schuetze A."/>
            <person name="Rohde M."/>
            <person name="Tindall B.J."/>
            <person name="Goeker M."/>
            <person name="Bristow J."/>
            <person name="Eisen J.A."/>
            <person name="Markowitz V."/>
            <person name="Hugenholtz P."/>
            <person name="Kyrpides N.C."/>
            <person name="Klenk H.-P."/>
            <person name="Chen F."/>
        </authorList>
    </citation>
    <scope>NUCLEOTIDE SEQUENCE [LARGE SCALE GENOMIC DNA]</scope>
    <source>
        <strain evidence="8">ATCC 33905 / DSM 74 / LMG 10896 / Claus 1</strain>
    </source>
</reference>
<proteinExistence type="predicted"/>
<dbReference type="GO" id="GO:0009055">
    <property type="term" value="F:electron transfer activity"/>
    <property type="evidence" value="ECO:0007669"/>
    <property type="project" value="InterPro"/>
</dbReference>
<evidence type="ECO:0000256" key="5">
    <source>
        <dbReference type="SAM" id="SignalP"/>
    </source>
</evidence>
<evidence type="ECO:0000313" key="8">
    <source>
        <dbReference type="Proteomes" id="UP000002028"/>
    </source>
</evidence>
<dbReference type="GO" id="GO:0005507">
    <property type="term" value="F:copper ion binding"/>
    <property type="evidence" value="ECO:0007669"/>
    <property type="project" value="InterPro"/>
</dbReference>